<reference evidence="1" key="1">
    <citation type="journal article" date="2023" name="Front. Microbiol.">
        <title>Genomic-based phylogenetic and metabolic analyses of the genus Natronomonas, and description of Natronomonas aquatica sp. nov.</title>
        <authorList>
            <person name="Garcia-Roldan A."/>
            <person name="Duran-Viseras A."/>
            <person name="de la Haba R.R."/>
            <person name="Corral P."/>
            <person name="Sanchez-Porro C."/>
            <person name="Ventosa A."/>
        </authorList>
    </citation>
    <scope>NUCLEOTIDE SEQUENCE</scope>
    <source>
        <strain evidence="1">F2-12</strain>
    </source>
</reference>
<accession>A0A9R1CT79</accession>
<gene>
    <name evidence="1" type="ORF">KM295_06595</name>
</gene>
<keyword evidence="2" id="KW-1185">Reference proteome</keyword>
<dbReference type="EMBL" id="JAHLKM010000006">
    <property type="protein sequence ID" value="MCQ4333151.1"/>
    <property type="molecule type" value="Genomic_DNA"/>
</dbReference>
<comment type="caution">
    <text evidence="1">The sequence shown here is derived from an EMBL/GenBank/DDBJ whole genome shotgun (WGS) entry which is preliminary data.</text>
</comment>
<evidence type="ECO:0000313" key="2">
    <source>
        <dbReference type="Proteomes" id="UP001139494"/>
    </source>
</evidence>
<organism evidence="1 2">
    <name type="scientific">Natronomonas aquatica</name>
    <dbReference type="NCBI Taxonomy" id="2841590"/>
    <lineage>
        <taxon>Archaea</taxon>
        <taxon>Methanobacteriati</taxon>
        <taxon>Methanobacteriota</taxon>
        <taxon>Stenosarchaea group</taxon>
        <taxon>Halobacteria</taxon>
        <taxon>Halobacteriales</taxon>
        <taxon>Natronomonadaceae</taxon>
        <taxon>Natronomonas</taxon>
    </lineage>
</organism>
<sequence>MLLPYVLENPIYDLPVIGKRAFPPDIRKVVPNVDPDDIDARRGSAASGRRS</sequence>
<name>A0A9R1CT79_9EURY</name>
<dbReference type="AlphaFoldDB" id="A0A9R1CT79"/>
<evidence type="ECO:0000313" key="1">
    <source>
        <dbReference type="EMBL" id="MCQ4333151.1"/>
    </source>
</evidence>
<protein>
    <submittedName>
        <fullName evidence="1">Uncharacterized protein</fullName>
    </submittedName>
</protein>
<proteinExistence type="predicted"/>
<dbReference type="Proteomes" id="UP001139494">
    <property type="component" value="Unassembled WGS sequence"/>
</dbReference>